<organism evidence="1">
    <name type="scientific">Blastocystis hominis</name>
    <dbReference type="NCBI Taxonomy" id="12968"/>
    <lineage>
        <taxon>Eukaryota</taxon>
        <taxon>Sar</taxon>
        <taxon>Stramenopiles</taxon>
        <taxon>Bigyra</taxon>
        <taxon>Opalozoa</taxon>
        <taxon>Opalinata</taxon>
        <taxon>Blastocystidae</taxon>
        <taxon>Blastocystis</taxon>
    </lineage>
</organism>
<protein>
    <submittedName>
        <fullName evidence="1">Uncharacterized protein</fullName>
    </submittedName>
</protein>
<evidence type="ECO:0000313" key="1">
    <source>
        <dbReference type="EMBL" id="CBK21452.2"/>
    </source>
</evidence>
<evidence type="ECO:0000313" key="2">
    <source>
        <dbReference type="Proteomes" id="UP000008312"/>
    </source>
</evidence>
<dbReference type="RefSeq" id="XP_012895500.1">
    <property type="nucleotide sequence ID" value="XM_013040046.1"/>
</dbReference>
<accession>D8M063</accession>
<dbReference type="AlphaFoldDB" id="D8M063"/>
<dbReference type="OrthoDB" id="4159489at2759"/>
<dbReference type="InParanoid" id="D8M063"/>
<dbReference type="Gene3D" id="1.20.5.430">
    <property type="match status" value="1"/>
</dbReference>
<gene>
    <name evidence="1" type="ORF">GSBLH_T00001619001</name>
</gene>
<dbReference type="GeneID" id="24918856"/>
<name>D8M063_BLAHO</name>
<dbReference type="EMBL" id="FN668642">
    <property type="protein sequence ID" value="CBK21452.2"/>
    <property type="molecule type" value="Genomic_DNA"/>
</dbReference>
<reference evidence="1" key="1">
    <citation type="submission" date="2010-02" db="EMBL/GenBank/DDBJ databases">
        <title>Sequencing and annotation of the Blastocystis hominis genome.</title>
        <authorList>
            <person name="Wincker P."/>
        </authorList>
    </citation>
    <scope>NUCLEOTIDE SEQUENCE</scope>
    <source>
        <strain evidence="1">Singapore isolate B</strain>
    </source>
</reference>
<proteinExistence type="predicted"/>
<dbReference type="Proteomes" id="UP000008312">
    <property type="component" value="Unassembled WGS sequence"/>
</dbReference>
<keyword evidence="2" id="KW-1185">Reference proteome</keyword>
<sequence length="31" mass="3675">MQLTTSLLTQMQSRFEDMSQTILGKNILFWL</sequence>